<evidence type="ECO:0008006" key="4">
    <source>
        <dbReference type="Google" id="ProtNLM"/>
    </source>
</evidence>
<evidence type="ECO:0000313" key="2">
    <source>
        <dbReference type="EMBL" id="KAG5477051.1"/>
    </source>
</evidence>
<protein>
    <recommendedName>
        <fullName evidence="4">Mitochondrial RNA binding complex 1 subunit</fullName>
    </recommendedName>
</protein>
<dbReference type="AlphaFoldDB" id="A0A836KJZ3"/>
<dbReference type="EMBL" id="JAFEUZ010000025">
    <property type="protein sequence ID" value="KAG5477051.1"/>
    <property type="molecule type" value="Genomic_DNA"/>
</dbReference>
<dbReference type="RefSeq" id="XP_067178221.1">
    <property type="nucleotide sequence ID" value="XM_067322856.1"/>
</dbReference>
<feature type="compositionally biased region" description="Gly residues" evidence="1">
    <location>
        <begin position="259"/>
        <end position="269"/>
    </location>
</feature>
<proteinExistence type="predicted"/>
<sequence>MRPFSLVSRSRLCSGRPAAPLVAVAAVASASRAVGYSVSAVRWQSSRPYSRTFGGSRGSGSPRPPNGPPPPSSVMNSTGDGELSAETRAALRDDSIVMTEVVRHIPPKGAISIKSLSSAIDENIQEALSERHGGLRRFLEQRKQFFMLHTNPEDGVLYVLCNPIIIQQYATRDAQRKTMRRMMGLDDGGHRQQQQLRRSGGGNRGRGGRGGRGGSGDRRYQGSPSSSGPARPPPPPQQQQRGEGGSSSYGGRGGRRGRGGSNGGRGGDGAFRRGGPMGSQSQSFGNR</sequence>
<dbReference type="OrthoDB" id="252268at2759"/>
<evidence type="ECO:0000256" key="1">
    <source>
        <dbReference type="SAM" id="MobiDB-lite"/>
    </source>
</evidence>
<comment type="caution">
    <text evidence="2">The sequence shown here is derived from an EMBL/GenBank/DDBJ whole genome shotgun (WGS) entry which is preliminary data.</text>
</comment>
<reference evidence="3" key="2">
    <citation type="journal article" date="2021" name="Sci. Data">
        <title>Chromosome-scale genome sequencing, assembly and annotation of six genomes from subfamily Leishmaniinae.</title>
        <authorList>
            <person name="Almutairi H."/>
            <person name="Urbaniak M.D."/>
            <person name="Bates M.D."/>
            <person name="Jariyapan N."/>
            <person name="Kwakye-Nuako G."/>
            <person name="Thomaz Soccol V."/>
            <person name="Al-Salem W.S."/>
            <person name="Dillon R.J."/>
            <person name="Bates P.A."/>
            <person name="Gatherer D."/>
        </authorList>
    </citation>
    <scope>NUCLEOTIDE SEQUENCE [LARGE SCALE GENOMIC DNA]</scope>
</reference>
<feature type="region of interest" description="Disordered" evidence="1">
    <location>
        <begin position="49"/>
        <end position="83"/>
    </location>
</feature>
<reference evidence="3" key="1">
    <citation type="journal article" date="2021" name="Microbiol. Resour. Announc.">
        <title>LGAAP: Leishmaniinae Genome Assembly and Annotation Pipeline.</title>
        <authorList>
            <person name="Almutairi H."/>
            <person name="Urbaniak M.D."/>
            <person name="Bates M.D."/>
            <person name="Jariyapan N."/>
            <person name="Kwakye-Nuako G."/>
            <person name="Thomaz-Soccol V."/>
            <person name="Al-Salem W.S."/>
            <person name="Dillon R.J."/>
            <person name="Bates P.A."/>
            <person name="Gatherer D."/>
        </authorList>
    </citation>
    <scope>NUCLEOTIDE SEQUENCE [LARGE SCALE GENOMIC DNA]</scope>
</reference>
<dbReference type="Proteomes" id="UP000673552">
    <property type="component" value="Unassembled WGS sequence"/>
</dbReference>
<feature type="compositionally biased region" description="Gly residues" evidence="1">
    <location>
        <begin position="199"/>
        <end position="214"/>
    </location>
</feature>
<keyword evidence="3" id="KW-1185">Reference proteome</keyword>
<dbReference type="KEGG" id="lmat:92515368"/>
<dbReference type="GeneID" id="92515368"/>
<organism evidence="2 3">
    <name type="scientific">Leishmania martiniquensis</name>
    <dbReference type="NCBI Taxonomy" id="1580590"/>
    <lineage>
        <taxon>Eukaryota</taxon>
        <taxon>Discoba</taxon>
        <taxon>Euglenozoa</taxon>
        <taxon>Kinetoplastea</taxon>
        <taxon>Metakinetoplastina</taxon>
        <taxon>Trypanosomatida</taxon>
        <taxon>Trypanosomatidae</taxon>
        <taxon>Leishmaniinae</taxon>
        <taxon>Leishmania</taxon>
    </lineage>
</organism>
<accession>A0A836KJZ3</accession>
<name>A0A836KJZ3_9TRYP</name>
<feature type="compositionally biased region" description="Gly residues" evidence="1">
    <location>
        <begin position="242"/>
        <end position="252"/>
    </location>
</feature>
<gene>
    <name evidence="2" type="ORF">LSCM1_05391</name>
</gene>
<evidence type="ECO:0000313" key="3">
    <source>
        <dbReference type="Proteomes" id="UP000673552"/>
    </source>
</evidence>
<feature type="region of interest" description="Disordered" evidence="1">
    <location>
        <begin position="185"/>
        <end position="287"/>
    </location>
</feature>
<feature type="compositionally biased region" description="Pro residues" evidence="1">
    <location>
        <begin position="62"/>
        <end position="72"/>
    </location>
</feature>